<dbReference type="GO" id="GO:0005789">
    <property type="term" value="C:endoplasmic reticulum membrane"/>
    <property type="evidence" value="ECO:0007669"/>
    <property type="project" value="UniProtKB-SubCell"/>
</dbReference>
<evidence type="ECO:0000313" key="17">
    <source>
        <dbReference type="Proteomes" id="UP000002280"/>
    </source>
</evidence>
<evidence type="ECO:0000256" key="6">
    <source>
        <dbReference type="ARBA" id="ARBA00023034"/>
    </source>
</evidence>
<comment type="catalytic activity">
    <reaction evidence="10">
        <text>a 1,2-diacyl-sn-glycero-3-phosphocholine(in) = a 1,2-diacyl-sn-glycero-3-phosphocholine(out)</text>
        <dbReference type="Rhea" id="RHEA:38571"/>
        <dbReference type="ChEBI" id="CHEBI:57643"/>
    </reaction>
    <physiologicalReaction direction="left-to-right" evidence="10">
        <dbReference type="Rhea" id="RHEA:38572"/>
    </physiologicalReaction>
</comment>
<keyword evidence="8" id="KW-0446">Lipid-binding</keyword>
<keyword evidence="3" id="KW-0813">Transport</keyword>
<comment type="catalytic activity">
    <reaction evidence="12">
        <text>an N-(acyl)-sphingosylphosphocholine(in) = an N-(acyl)-sphingosylphosphocholine(out)</text>
        <dbReference type="Rhea" id="RHEA:43776"/>
        <dbReference type="ChEBI" id="CHEBI:64583"/>
    </reaction>
    <physiologicalReaction direction="left-to-right" evidence="12">
        <dbReference type="Rhea" id="RHEA:43777"/>
    </physiologicalReaction>
</comment>
<reference evidence="16" key="2">
    <citation type="submission" date="2025-08" db="UniProtKB">
        <authorList>
            <consortium name="Ensembl"/>
        </authorList>
    </citation>
    <scope>IDENTIFICATION</scope>
</reference>
<reference evidence="16 17" key="1">
    <citation type="journal article" date="2007" name="Nature">
        <title>Genome of the marsupial Monodelphis domestica reveals innovation in non-coding sequences.</title>
        <authorList>
            <person name="Mikkelsen T.S."/>
            <person name="Wakefield M.J."/>
            <person name="Aken B."/>
            <person name="Amemiya C.T."/>
            <person name="Chang J.L."/>
            <person name="Duke S."/>
            <person name="Garber M."/>
            <person name="Gentles A.J."/>
            <person name="Goodstadt L."/>
            <person name="Heger A."/>
            <person name="Jurka J."/>
            <person name="Kamal M."/>
            <person name="Mauceli E."/>
            <person name="Searle S.M."/>
            <person name="Sharpe T."/>
            <person name="Baker M.L."/>
            <person name="Batzer M.A."/>
            <person name="Benos P.V."/>
            <person name="Belov K."/>
            <person name="Clamp M."/>
            <person name="Cook A."/>
            <person name="Cuff J."/>
            <person name="Das R."/>
            <person name="Davidow L."/>
            <person name="Deakin J.E."/>
            <person name="Fazzari M.J."/>
            <person name="Glass J.L."/>
            <person name="Grabherr M."/>
            <person name="Greally J.M."/>
            <person name="Gu W."/>
            <person name="Hore T.A."/>
            <person name="Huttley G.A."/>
            <person name="Kleber M."/>
            <person name="Jirtle R.L."/>
            <person name="Koina E."/>
            <person name="Lee J.T."/>
            <person name="Mahony S."/>
            <person name="Marra M.A."/>
            <person name="Miller R.D."/>
            <person name="Nicholls R.D."/>
            <person name="Oda M."/>
            <person name="Papenfuss A.T."/>
            <person name="Parra Z.E."/>
            <person name="Pollock D.D."/>
            <person name="Ray D.A."/>
            <person name="Schein J.E."/>
            <person name="Speed T.P."/>
            <person name="Thompson K."/>
            <person name="VandeBerg J.L."/>
            <person name="Wade C.M."/>
            <person name="Walker J.A."/>
            <person name="Waters P.D."/>
            <person name="Webber C."/>
            <person name="Weidman J.R."/>
            <person name="Xie X."/>
            <person name="Zody M.C."/>
            <person name="Baldwin J."/>
            <person name="Abdouelleil A."/>
            <person name="Abdulkadir J."/>
            <person name="Abebe A."/>
            <person name="Abera B."/>
            <person name="Abreu J."/>
            <person name="Acer S.C."/>
            <person name="Aftuck L."/>
            <person name="Alexander A."/>
            <person name="An P."/>
            <person name="Anderson E."/>
            <person name="Anderson S."/>
            <person name="Arachi H."/>
            <person name="Azer M."/>
            <person name="Bachantsang P."/>
            <person name="Barry A."/>
            <person name="Bayul T."/>
            <person name="Berlin A."/>
            <person name="Bessette D."/>
            <person name="Bloom T."/>
            <person name="Bloom T."/>
            <person name="Boguslavskiy L."/>
            <person name="Bonnet C."/>
            <person name="Boukhgalter B."/>
            <person name="Bourzgui I."/>
            <person name="Brown A."/>
            <person name="Cahill P."/>
            <person name="Channer S."/>
            <person name="Cheshatsang Y."/>
            <person name="Chuda L."/>
            <person name="Citroen M."/>
            <person name="Collymore A."/>
            <person name="Cooke P."/>
            <person name="Costello M."/>
            <person name="D'Aco K."/>
            <person name="Daza R."/>
            <person name="De Haan G."/>
            <person name="DeGray S."/>
            <person name="DeMaso C."/>
            <person name="Dhargay N."/>
            <person name="Dooley K."/>
            <person name="Dooley E."/>
            <person name="Doricent M."/>
            <person name="Dorje P."/>
            <person name="Dorjee K."/>
            <person name="Dupes A."/>
            <person name="Elong R."/>
            <person name="Falk J."/>
            <person name="Farina A."/>
            <person name="Faro S."/>
            <person name="Ferguson D."/>
            <person name="Fisher S."/>
            <person name="Foley C.D."/>
            <person name="Franke A."/>
            <person name="Friedrich D."/>
            <person name="Gadbois L."/>
            <person name="Gearin G."/>
            <person name="Gearin C.R."/>
            <person name="Giannoukos G."/>
            <person name="Goode T."/>
            <person name="Graham J."/>
            <person name="Grandbois E."/>
            <person name="Grewal S."/>
            <person name="Gyaltsen K."/>
            <person name="Hafez N."/>
            <person name="Hagos B."/>
            <person name="Hall J."/>
            <person name="Henson C."/>
            <person name="Hollinger A."/>
            <person name="Honan T."/>
            <person name="Huard M.D."/>
            <person name="Hughes L."/>
            <person name="Hurhula B."/>
            <person name="Husby M.E."/>
            <person name="Kamat A."/>
            <person name="Kanga B."/>
            <person name="Kashin S."/>
            <person name="Khazanovich D."/>
            <person name="Kisner P."/>
            <person name="Lance K."/>
            <person name="Lara M."/>
            <person name="Lee W."/>
            <person name="Lennon N."/>
            <person name="Letendre F."/>
            <person name="LeVine R."/>
            <person name="Lipovsky A."/>
            <person name="Liu X."/>
            <person name="Liu J."/>
            <person name="Liu S."/>
            <person name="Lokyitsang T."/>
            <person name="Lokyitsang Y."/>
            <person name="Lubonja R."/>
            <person name="Lui A."/>
            <person name="MacDonald P."/>
            <person name="Magnisalis V."/>
            <person name="Maru K."/>
            <person name="Matthews C."/>
            <person name="McCusker W."/>
            <person name="McDonough S."/>
            <person name="Mehta T."/>
            <person name="Meldrim J."/>
            <person name="Meneus L."/>
            <person name="Mihai O."/>
            <person name="Mihalev A."/>
            <person name="Mihova T."/>
            <person name="Mittelman R."/>
            <person name="Mlenga V."/>
            <person name="Montmayeur A."/>
            <person name="Mulrain L."/>
            <person name="Navidi A."/>
            <person name="Naylor J."/>
            <person name="Negash T."/>
            <person name="Nguyen T."/>
            <person name="Nguyen N."/>
            <person name="Nicol R."/>
            <person name="Norbu C."/>
            <person name="Norbu N."/>
            <person name="Novod N."/>
            <person name="O'Neill B."/>
            <person name="Osman S."/>
            <person name="Markiewicz E."/>
            <person name="Oyono O.L."/>
            <person name="Patti C."/>
            <person name="Phunkhang P."/>
            <person name="Pierre F."/>
            <person name="Priest M."/>
            <person name="Raghuraman S."/>
            <person name="Rege F."/>
            <person name="Reyes R."/>
            <person name="Rise C."/>
            <person name="Rogov P."/>
            <person name="Ross K."/>
            <person name="Ryan E."/>
            <person name="Settipalli S."/>
            <person name="Shea T."/>
            <person name="Sherpa N."/>
            <person name="Shi L."/>
            <person name="Shih D."/>
            <person name="Sparrow T."/>
            <person name="Spaulding J."/>
            <person name="Stalker J."/>
            <person name="Stange-Thomann N."/>
            <person name="Stavropoulos S."/>
            <person name="Stone C."/>
            <person name="Strader C."/>
            <person name="Tesfaye S."/>
            <person name="Thomson T."/>
            <person name="Thoulutsang Y."/>
            <person name="Thoulutsang D."/>
            <person name="Topham K."/>
            <person name="Topping I."/>
            <person name="Tsamla T."/>
            <person name="Vassiliev H."/>
            <person name="Vo A."/>
            <person name="Wangchuk T."/>
            <person name="Wangdi T."/>
            <person name="Weiand M."/>
            <person name="Wilkinson J."/>
            <person name="Wilson A."/>
            <person name="Yadav S."/>
            <person name="Young G."/>
            <person name="Yu Q."/>
            <person name="Zembek L."/>
            <person name="Zhong D."/>
            <person name="Zimmer A."/>
            <person name="Zwirko Z."/>
            <person name="Jaffe D.B."/>
            <person name="Alvarez P."/>
            <person name="Brockman W."/>
            <person name="Butler J."/>
            <person name="Chin C."/>
            <person name="Gnerre S."/>
            <person name="MacCallum I."/>
            <person name="Graves J.A."/>
            <person name="Ponting C.P."/>
            <person name="Breen M."/>
            <person name="Samollow P.B."/>
            <person name="Lander E.S."/>
            <person name="Lindblad-Toh K."/>
        </authorList>
    </citation>
    <scope>NUCLEOTIDE SEQUENCE [LARGE SCALE GENOMIC DNA]</scope>
</reference>
<keyword evidence="7" id="KW-0445">Lipid transport</keyword>
<dbReference type="InParanoid" id="F7F2K9"/>
<dbReference type="Gene3D" id="3.30.530.20">
    <property type="match status" value="1"/>
</dbReference>
<reference evidence="16" key="3">
    <citation type="submission" date="2025-09" db="UniProtKB">
        <authorList>
            <consortium name="Ensembl"/>
        </authorList>
    </citation>
    <scope>IDENTIFICATION</scope>
</reference>
<comment type="subcellular location">
    <subcellularLocation>
        <location evidence="2">Endoplasmic reticulum membrane</location>
    </subcellularLocation>
    <subcellularLocation>
        <location evidence="1">Golgi apparatus membrane</location>
    </subcellularLocation>
</comment>
<evidence type="ECO:0000256" key="3">
    <source>
        <dbReference type="ARBA" id="ARBA00022448"/>
    </source>
</evidence>
<feature type="domain" description="Phosphatidylinositol transfer protein N-terminal" evidence="15">
    <location>
        <begin position="5"/>
        <end position="95"/>
    </location>
</feature>
<evidence type="ECO:0000256" key="9">
    <source>
        <dbReference type="ARBA" id="ARBA00023136"/>
    </source>
</evidence>
<keyword evidence="5" id="KW-0007">Acetylation</keyword>
<dbReference type="PANTHER" id="PTHR10658:SF27">
    <property type="entry name" value="PHOSPHATIDYLINOSITOL TRANSFER PROTEIN BETA ISOFORM"/>
    <property type="match status" value="1"/>
</dbReference>
<organism evidence="16 17">
    <name type="scientific">Monodelphis domestica</name>
    <name type="common">Gray short-tailed opossum</name>
    <dbReference type="NCBI Taxonomy" id="13616"/>
    <lineage>
        <taxon>Eukaryota</taxon>
        <taxon>Metazoa</taxon>
        <taxon>Chordata</taxon>
        <taxon>Craniata</taxon>
        <taxon>Vertebrata</taxon>
        <taxon>Euteleostomi</taxon>
        <taxon>Mammalia</taxon>
        <taxon>Metatheria</taxon>
        <taxon>Didelphimorphia</taxon>
        <taxon>Didelphidae</taxon>
        <taxon>Monodelphis</taxon>
    </lineage>
</organism>
<evidence type="ECO:0000256" key="11">
    <source>
        <dbReference type="ARBA" id="ARBA00024146"/>
    </source>
</evidence>
<evidence type="ECO:0000313" key="16">
    <source>
        <dbReference type="Ensembl" id="ENSMODP00000010368.3"/>
    </source>
</evidence>
<dbReference type="GO" id="GO:0005548">
    <property type="term" value="F:phospholipid transporter activity"/>
    <property type="evidence" value="ECO:0007669"/>
    <property type="project" value="InterPro"/>
</dbReference>
<dbReference type="GeneTree" id="ENSGT00940000155101"/>
<evidence type="ECO:0000256" key="1">
    <source>
        <dbReference type="ARBA" id="ARBA00004394"/>
    </source>
</evidence>
<dbReference type="InterPro" id="IPR055261">
    <property type="entry name" value="PI_transfer_N"/>
</dbReference>
<dbReference type="OMA" id="MIRMLAP"/>
<evidence type="ECO:0000256" key="14">
    <source>
        <dbReference type="ARBA" id="ARBA00041171"/>
    </source>
</evidence>
<evidence type="ECO:0000256" key="7">
    <source>
        <dbReference type="ARBA" id="ARBA00023055"/>
    </source>
</evidence>
<dbReference type="Proteomes" id="UP000002280">
    <property type="component" value="Chromosome 6"/>
</dbReference>
<sequence>KQLLADLRVILSVYQKEHQVGYLYSVVKASKNETAGGEGIEVLMNESYEEDGEKGQFTCKIYQLKSKVPGFLKMIAPEGSLLFHEKAWNAYPYCRIIAL</sequence>
<dbReference type="PRINTS" id="PR00391">
    <property type="entry name" value="PITRANSFER"/>
</dbReference>
<keyword evidence="17" id="KW-1185">Reference proteome</keyword>
<dbReference type="AlphaFoldDB" id="F7F2K9"/>
<protein>
    <recommendedName>
        <fullName evidence="14">Phosphatidylinositol transfer protein beta isoform</fullName>
    </recommendedName>
</protein>
<evidence type="ECO:0000256" key="2">
    <source>
        <dbReference type="ARBA" id="ARBA00004586"/>
    </source>
</evidence>
<keyword evidence="6" id="KW-0333">Golgi apparatus</keyword>
<evidence type="ECO:0000256" key="4">
    <source>
        <dbReference type="ARBA" id="ARBA00022824"/>
    </source>
</evidence>
<dbReference type="PANTHER" id="PTHR10658">
    <property type="entry name" value="PHOSPHATIDYLINOSITOL TRANSFER PROTEIN"/>
    <property type="match status" value="1"/>
</dbReference>
<keyword evidence="4" id="KW-0256">Endoplasmic reticulum</keyword>
<dbReference type="HOGENOM" id="CLU_2837809_0_0_1"/>
<accession>F7F2K9</accession>
<keyword evidence="9" id="KW-0472">Membrane</keyword>
<proteinExistence type="inferred from homology"/>
<comment type="catalytic activity">
    <reaction evidence="11">
        <text>a 1,2-diacyl-sn-glycero-3-phospho-(1D-myo-inositol)(in) = a 1,2-diacyl-sn-glycero-3-phospho-(1D-myo-inositol)(out)</text>
        <dbReference type="Rhea" id="RHEA:38691"/>
        <dbReference type="ChEBI" id="CHEBI:57880"/>
    </reaction>
    <physiologicalReaction direction="left-to-right" evidence="11">
        <dbReference type="Rhea" id="RHEA:38692"/>
    </physiologicalReaction>
</comment>
<dbReference type="InterPro" id="IPR023393">
    <property type="entry name" value="START-like_dom_sf"/>
</dbReference>
<evidence type="ECO:0000256" key="8">
    <source>
        <dbReference type="ARBA" id="ARBA00023121"/>
    </source>
</evidence>
<dbReference type="InterPro" id="IPR001666">
    <property type="entry name" value="PI_transfer"/>
</dbReference>
<dbReference type="eggNOG" id="KOG3668">
    <property type="taxonomic scope" value="Eukaryota"/>
</dbReference>
<evidence type="ECO:0000256" key="10">
    <source>
        <dbReference type="ARBA" id="ARBA00023723"/>
    </source>
</evidence>
<evidence type="ECO:0000256" key="12">
    <source>
        <dbReference type="ARBA" id="ARBA00036388"/>
    </source>
</evidence>
<dbReference type="SUPFAM" id="SSF55961">
    <property type="entry name" value="Bet v1-like"/>
    <property type="match status" value="1"/>
</dbReference>
<evidence type="ECO:0000256" key="13">
    <source>
        <dbReference type="ARBA" id="ARBA00038104"/>
    </source>
</evidence>
<dbReference type="Bgee" id="ENSMODG00000010337">
    <property type="expression patterns" value="Expressed in testis"/>
</dbReference>
<evidence type="ECO:0000259" key="15">
    <source>
        <dbReference type="Pfam" id="PF02121"/>
    </source>
</evidence>
<evidence type="ECO:0000256" key="5">
    <source>
        <dbReference type="ARBA" id="ARBA00022990"/>
    </source>
</evidence>
<dbReference type="Pfam" id="PF02121">
    <property type="entry name" value="IP_trans"/>
    <property type="match status" value="1"/>
</dbReference>
<dbReference type="Ensembl" id="ENSMODT00000010568.3">
    <property type="protein sequence ID" value="ENSMODP00000010368.3"/>
    <property type="gene ID" value="ENSMODG00000010337.3"/>
</dbReference>
<name>F7F2K9_MONDO</name>
<dbReference type="GO" id="GO:0000139">
    <property type="term" value="C:Golgi membrane"/>
    <property type="evidence" value="ECO:0007669"/>
    <property type="project" value="UniProtKB-SubCell"/>
</dbReference>
<dbReference type="GO" id="GO:0008289">
    <property type="term" value="F:lipid binding"/>
    <property type="evidence" value="ECO:0007669"/>
    <property type="project" value="UniProtKB-KW"/>
</dbReference>
<comment type="similarity">
    <text evidence="13">Belongs to the PtdIns transfer protein family. PI transfer class I subfamily.</text>
</comment>